<dbReference type="InterPro" id="IPR001680">
    <property type="entry name" value="WD40_rpt"/>
</dbReference>
<dbReference type="InterPro" id="IPR015943">
    <property type="entry name" value="WD40/YVTN_repeat-like_dom_sf"/>
</dbReference>
<dbReference type="PANTHER" id="PTHR33984">
    <property type="entry name" value="OS02G0717600 PROTEIN"/>
    <property type="match status" value="1"/>
</dbReference>
<dbReference type="PANTHER" id="PTHR33984:SF2">
    <property type="entry name" value="OS02G0717600 PROTEIN"/>
    <property type="match status" value="1"/>
</dbReference>
<sequence length="998" mass="109423">MDCPQSSERGPVVAIECVAGSSKAEEWGGDMLQTGDVVEEIKIGGSPAVHSPFKGGRSGVQKLLHSAFKRGDTSIEVRVRRCGGEAAELQACIVPHSPAGRRQYVLRSIRDPNYAVGFVDRMVSECVALQGVAFVLLLLLSPPFPICLGTEITVNCGHRVDLPSSMSSRVVCALSTAKVQDGYVPYNWEKKMKEFLPVPNSSCFLSMLVLPKVLDLVASRYNCLEDTLARANAWLFSSQASGVPIEFMNVQTEALLTKISGETASATVNSGSLSDLSNLANVSLYGFEDYHGVDIGVVRAVRLWYTPAAGELAVNIKLQEGDTKLGFAISCTEEGFIYISSVDDTDDETASTRSGLRDMFRQARNACKLLVISRVSNEKVLPWMVSSAGAIRCFDTISISQKLSLHRHALKPIRIHVLMWEQPSSYEFAEYKAAAPISLPLTPSTADAFETGFERDTAGDVSFRKEHAAFVDQLSDLSEEVLLPAVKSQRFSGMSSAGPDRAGAHNSALRSPSSPFAASMEKFVVPIQSPQQNPKPPLRPHWKRMIPELEGGVPFCYRRQASQLLLDSLAEVRIFEHNYRTEPGGCPTHMARMANVANLDMPVSYFRQGTSGLEFDTKGIYLASVTKTGCLTVQDFETLYCRIYGPKSSSLEDETKDLLHIYTSKALDSVRWNPTNQDEVACASRQHDKVMLFDIGYISSEPVEVLEKGKSKFSRHTCELYNGLSEIMFASADKSRLLASGLDGAIYIWDKRLSNSPCLELTTNSHSQLNTIALDLEDRVVFGASKQGIIYAWDLRGGRSSYAFQSHNDASCFLLVSLKVSSMLERITTLKAQSNIVSREIHSISFDPSSYHQLAFHLDDGWSGVLNVSSFNVTHVHCPPPAWLDGMDISTSSIMRRPSWLPTCSIYAVGSSSGNGLYLLDFYPSTSSACHVDFIEESQNTNRDCRGAVKNKYVPVSQNILVCAVHPLNETIIAGTKESSLLVVSPRLQTPQSTNSAT</sequence>
<protein>
    <submittedName>
        <fullName evidence="1">Uncharacterized protein</fullName>
    </submittedName>
</protein>
<gene>
    <name evidence="1" type="ORF">MUK42_03406</name>
</gene>
<reference evidence="1" key="1">
    <citation type="submission" date="2022-05" db="EMBL/GenBank/DDBJ databases">
        <title>The Musa troglodytarum L. genome provides insights into the mechanism of non-climacteric behaviour and enrichment of carotenoids.</title>
        <authorList>
            <person name="Wang J."/>
        </authorList>
    </citation>
    <scope>NUCLEOTIDE SEQUENCE</scope>
    <source>
        <tissue evidence="1">Leaf</tissue>
    </source>
</reference>
<dbReference type="OrthoDB" id="10260946at2759"/>
<dbReference type="Gene3D" id="2.130.10.10">
    <property type="entry name" value="YVTN repeat-like/Quinoprotein amine dehydrogenase"/>
    <property type="match status" value="1"/>
</dbReference>
<dbReference type="InterPro" id="IPR036322">
    <property type="entry name" value="WD40_repeat_dom_sf"/>
</dbReference>
<dbReference type="EMBL" id="CP097510">
    <property type="protein sequence ID" value="URE31578.1"/>
    <property type="molecule type" value="Genomic_DNA"/>
</dbReference>
<dbReference type="SMART" id="SM00320">
    <property type="entry name" value="WD40"/>
    <property type="match status" value="4"/>
</dbReference>
<dbReference type="Proteomes" id="UP001055439">
    <property type="component" value="Chromosome 8"/>
</dbReference>
<evidence type="ECO:0000313" key="2">
    <source>
        <dbReference type="Proteomes" id="UP001055439"/>
    </source>
</evidence>
<organism evidence="1 2">
    <name type="scientific">Musa troglodytarum</name>
    <name type="common">fe'i banana</name>
    <dbReference type="NCBI Taxonomy" id="320322"/>
    <lineage>
        <taxon>Eukaryota</taxon>
        <taxon>Viridiplantae</taxon>
        <taxon>Streptophyta</taxon>
        <taxon>Embryophyta</taxon>
        <taxon>Tracheophyta</taxon>
        <taxon>Spermatophyta</taxon>
        <taxon>Magnoliopsida</taxon>
        <taxon>Liliopsida</taxon>
        <taxon>Zingiberales</taxon>
        <taxon>Musaceae</taxon>
        <taxon>Musa</taxon>
    </lineage>
</organism>
<dbReference type="AlphaFoldDB" id="A0A9E7HL61"/>
<dbReference type="SUPFAM" id="SSF50978">
    <property type="entry name" value="WD40 repeat-like"/>
    <property type="match status" value="1"/>
</dbReference>
<accession>A0A9E7HL61</accession>
<keyword evidence="2" id="KW-1185">Reference proteome</keyword>
<name>A0A9E7HL61_9LILI</name>
<evidence type="ECO:0000313" key="1">
    <source>
        <dbReference type="EMBL" id="URE31578.1"/>
    </source>
</evidence>
<proteinExistence type="predicted"/>